<protein>
    <submittedName>
        <fullName evidence="2">Uncharacterized protein</fullName>
    </submittedName>
</protein>
<evidence type="ECO:0000313" key="3">
    <source>
        <dbReference type="Proteomes" id="UP000811609"/>
    </source>
</evidence>
<organism evidence="2 3">
    <name type="scientific">Carya illinoinensis</name>
    <name type="common">Pecan</name>
    <dbReference type="NCBI Taxonomy" id="32201"/>
    <lineage>
        <taxon>Eukaryota</taxon>
        <taxon>Viridiplantae</taxon>
        <taxon>Streptophyta</taxon>
        <taxon>Embryophyta</taxon>
        <taxon>Tracheophyta</taxon>
        <taxon>Spermatophyta</taxon>
        <taxon>Magnoliopsida</taxon>
        <taxon>eudicotyledons</taxon>
        <taxon>Gunneridae</taxon>
        <taxon>Pentapetalae</taxon>
        <taxon>rosids</taxon>
        <taxon>fabids</taxon>
        <taxon>Fagales</taxon>
        <taxon>Juglandaceae</taxon>
        <taxon>Carya</taxon>
    </lineage>
</organism>
<name>A0A8T1NK05_CARIL</name>
<comment type="caution">
    <text evidence="2">The sequence shown here is derived from an EMBL/GenBank/DDBJ whole genome shotgun (WGS) entry which is preliminary data.</text>
</comment>
<dbReference type="AlphaFoldDB" id="A0A8T1NK05"/>
<accession>A0A8T1NK05</accession>
<feature type="region of interest" description="Disordered" evidence="1">
    <location>
        <begin position="60"/>
        <end position="104"/>
    </location>
</feature>
<reference evidence="2" key="1">
    <citation type="submission" date="2020-12" db="EMBL/GenBank/DDBJ databases">
        <title>WGS assembly of Carya illinoinensis cv. Pawnee.</title>
        <authorList>
            <person name="Platts A."/>
            <person name="Shu S."/>
            <person name="Wright S."/>
            <person name="Barry K."/>
            <person name="Edger P."/>
            <person name="Pires J.C."/>
            <person name="Schmutz J."/>
        </authorList>
    </citation>
    <scope>NUCLEOTIDE SEQUENCE</scope>
    <source>
        <tissue evidence="2">Leaf</tissue>
    </source>
</reference>
<keyword evidence="3" id="KW-1185">Reference proteome</keyword>
<sequence>MKNKEKWNRGMLSSHFFIHSQVLINLSVVVSQLHICMHKWDKYNDHFGFRWDENRVRKTQKQHLDANRERVSNKNPKTQTHEKREHTSANLIDLGATVGERERG</sequence>
<dbReference type="EMBL" id="CM031822">
    <property type="protein sequence ID" value="KAG6629223.1"/>
    <property type="molecule type" value="Genomic_DNA"/>
</dbReference>
<gene>
    <name evidence="2" type="ORF">CIPAW_14G069700</name>
</gene>
<evidence type="ECO:0000256" key="1">
    <source>
        <dbReference type="SAM" id="MobiDB-lite"/>
    </source>
</evidence>
<feature type="compositionally biased region" description="Basic and acidic residues" evidence="1">
    <location>
        <begin position="60"/>
        <end position="72"/>
    </location>
</feature>
<proteinExistence type="predicted"/>
<dbReference type="Proteomes" id="UP000811609">
    <property type="component" value="Chromosome 14"/>
</dbReference>
<evidence type="ECO:0000313" key="2">
    <source>
        <dbReference type="EMBL" id="KAG6629223.1"/>
    </source>
</evidence>